<evidence type="ECO:0000256" key="3">
    <source>
        <dbReference type="ARBA" id="ARBA00022490"/>
    </source>
</evidence>
<keyword evidence="6" id="KW-0677">Repeat</keyword>
<dbReference type="PRINTS" id="PR00320">
    <property type="entry name" value="GPROTEINBRPT"/>
</dbReference>
<feature type="compositionally biased region" description="Basic and acidic residues" evidence="11">
    <location>
        <begin position="347"/>
        <end position="357"/>
    </location>
</feature>
<dbReference type="Proteomes" id="UP000036681">
    <property type="component" value="Unplaced"/>
</dbReference>
<evidence type="ECO:0000256" key="4">
    <source>
        <dbReference type="ARBA" id="ARBA00022553"/>
    </source>
</evidence>
<dbReference type="InterPro" id="IPR013258">
    <property type="entry name" value="Striatin_N"/>
</dbReference>
<evidence type="ECO:0000256" key="7">
    <source>
        <dbReference type="ARBA" id="ARBA00022860"/>
    </source>
</evidence>
<evidence type="ECO:0000313" key="14">
    <source>
        <dbReference type="WBParaSite" id="ALUE_0001690801-mRNA-1"/>
    </source>
</evidence>
<dbReference type="Gene3D" id="1.20.5.300">
    <property type="match status" value="1"/>
</dbReference>
<evidence type="ECO:0000256" key="10">
    <source>
        <dbReference type="SAM" id="Coils"/>
    </source>
</evidence>
<dbReference type="FunFam" id="2.130.10.10:FF:000498">
    <property type="entry name" value="Striatin 3"/>
    <property type="match status" value="1"/>
</dbReference>
<keyword evidence="13" id="KW-1185">Reference proteome</keyword>
<dbReference type="PROSITE" id="PS50082">
    <property type="entry name" value="WD_REPEATS_2"/>
    <property type="match status" value="3"/>
</dbReference>
<feature type="repeat" description="WD" evidence="9">
    <location>
        <begin position="682"/>
        <end position="723"/>
    </location>
</feature>
<evidence type="ECO:0000313" key="13">
    <source>
        <dbReference type="Proteomes" id="UP000036681"/>
    </source>
</evidence>
<protein>
    <submittedName>
        <fullName evidence="14">Striatin N-terminal domain-containing protein</fullName>
    </submittedName>
</protein>
<feature type="repeat" description="WD" evidence="9">
    <location>
        <begin position="815"/>
        <end position="856"/>
    </location>
</feature>
<dbReference type="PROSITE" id="PS00678">
    <property type="entry name" value="WD_REPEATS_1"/>
    <property type="match status" value="2"/>
</dbReference>
<feature type="domain" description="Striatin N-terminal" evidence="12">
    <location>
        <begin position="58"/>
        <end position="190"/>
    </location>
</feature>
<feature type="coiled-coil region" evidence="10">
    <location>
        <begin position="77"/>
        <end position="104"/>
    </location>
</feature>
<dbReference type="GO" id="GO:0005737">
    <property type="term" value="C:cytoplasm"/>
    <property type="evidence" value="ECO:0007669"/>
    <property type="project" value="UniProtKB-SubCell"/>
</dbReference>
<dbReference type="AlphaFoldDB" id="A0A9J2Q401"/>
<dbReference type="InterPro" id="IPR019775">
    <property type="entry name" value="WD40_repeat_CS"/>
</dbReference>
<dbReference type="InterPro" id="IPR036322">
    <property type="entry name" value="WD40_repeat_dom_sf"/>
</dbReference>
<dbReference type="PROSITE" id="PS50294">
    <property type="entry name" value="WD_REPEATS_REGION"/>
    <property type="match status" value="3"/>
</dbReference>
<evidence type="ECO:0000256" key="11">
    <source>
        <dbReference type="SAM" id="MobiDB-lite"/>
    </source>
</evidence>
<sequence>MVNISTSSFTQPSANTSVVGNKMSVVGGEAANGPEYQGQDAQDSDSKGDEQARRVPYTMHGVLHYVQHEWSRYEMERAQWEMERAELQARISFLQGERKGQENLKADLIRRIKMLEYSLKQERAKNYRLTHNGQEPDTEQNTDDIHSEVDNQVPLDVDAYSGQCSSANSFREARALLRQYLQEIGYSEAILDVRSFRAKNLLGLVPPGDWPGTDGHSDSRQAAAKALQETDQVDNQVPLDVDAYSGQCSSANSFREARALLRQYLQEIGYSEAILDVRSFRAKNLLGLVPPGDWPGTDGHSDSRQAAAKALQETDRAVMEVAQFLNKKKGDAANHAATDDSESDDEDRLKKGGKDGLDPETVDALGEFSFLKEDKPSIGSAKKRVESSDEWSVNQSAINQMKEKFRSEQERKRSNSQSESTSPGKSSLHQMFRMGHDDVKRDVPADEIQQLFGGKSKKDYMDINTALGIADETNMDIKDEFTAPDEDTTAIRWNLKFTLRSHFDSIRVMQFHPVEPVLVTASEDGTAKLWNLASGNPKSDATKGAQVPSPSVAITELEPSYTFRGHNLFVDHGPRVHSVTQALLIGPILSMDMSPTGDMCYTGGFDGVICCWSVPSVNTDIYDTYGSADVYCSGPILSMDMSPTGDMCYTGGFDGVICCWSVPSVNTDIYDTYDPKVLTEKLKGHADAIWSIAYHSSDNRIVSASADGTIRLWEPGSADTLVKTFGAPSANLRPTSVDFVSTEPQQLLAAYTRSYASVIDLETGRTVLLFDFGDEDAGRITKILSHPTMPVTVTAGDDRKIRYFDNNTGKLIHGTVAHVEAISSLAIDPNGLYLLSGSHDGSLRLWNMEKRVCLQEIAAHRKKFDSAVMSVAFHPSRPLIGSAGADGLAKVFASQKYAHTSGRIEDYGQGIDVLKTLTEGILHFLLQKAWSVFFKGVFEDGLEKIETRWSGRERFVKLCELECYTLFSRSI</sequence>
<keyword evidence="4" id="KW-0597">Phosphoprotein</keyword>
<evidence type="ECO:0000256" key="1">
    <source>
        <dbReference type="ARBA" id="ARBA00004496"/>
    </source>
</evidence>
<evidence type="ECO:0000259" key="12">
    <source>
        <dbReference type="Pfam" id="PF08232"/>
    </source>
</evidence>
<keyword evidence="3" id="KW-0963">Cytoplasm</keyword>
<dbReference type="Gene3D" id="2.130.10.10">
    <property type="entry name" value="YVTN repeat-like/Quinoprotein amine dehydrogenase"/>
    <property type="match status" value="2"/>
</dbReference>
<dbReference type="FunFam" id="1.20.5.300:FF:000001">
    <property type="entry name" value="striatin isoform X1"/>
    <property type="match status" value="1"/>
</dbReference>
<name>A0A9J2Q401_ASCLU</name>
<feature type="region of interest" description="Disordered" evidence="11">
    <location>
        <begin position="403"/>
        <end position="429"/>
    </location>
</feature>
<feature type="compositionally biased region" description="Basic and acidic residues" evidence="11">
    <location>
        <begin position="403"/>
        <end position="413"/>
    </location>
</feature>
<comment type="similarity">
    <text evidence="2">Belongs to the WD repeat striatin family.</text>
</comment>
<dbReference type="InterPro" id="IPR015943">
    <property type="entry name" value="WD40/YVTN_repeat-like_dom_sf"/>
</dbReference>
<evidence type="ECO:0000256" key="9">
    <source>
        <dbReference type="PROSITE-ProRule" id="PRU00221"/>
    </source>
</evidence>
<accession>A0A9J2Q401</accession>
<reference evidence="14" key="1">
    <citation type="submission" date="2023-03" db="UniProtKB">
        <authorList>
            <consortium name="WormBaseParasite"/>
        </authorList>
    </citation>
    <scope>IDENTIFICATION</scope>
</reference>
<evidence type="ECO:0000256" key="5">
    <source>
        <dbReference type="ARBA" id="ARBA00022574"/>
    </source>
</evidence>
<evidence type="ECO:0000256" key="2">
    <source>
        <dbReference type="ARBA" id="ARBA00009616"/>
    </source>
</evidence>
<dbReference type="SMART" id="SM00320">
    <property type="entry name" value="WD40"/>
    <property type="match status" value="8"/>
</dbReference>
<feature type="region of interest" description="Disordered" evidence="11">
    <location>
        <begin position="329"/>
        <end position="361"/>
    </location>
</feature>
<feature type="compositionally biased region" description="Polar residues" evidence="11">
    <location>
        <begin position="415"/>
        <end position="429"/>
    </location>
</feature>
<keyword evidence="8 10" id="KW-0175">Coiled coil</keyword>
<feature type="region of interest" description="Disordered" evidence="11">
    <location>
        <begin position="1"/>
        <end position="51"/>
    </location>
</feature>
<comment type="subcellular location">
    <subcellularLocation>
        <location evidence="1">Cytoplasm</location>
    </subcellularLocation>
</comment>
<feature type="repeat" description="WD" evidence="9">
    <location>
        <begin position="499"/>
        <end position="540"/>
    </location>
</feature>
<dbReference type="SUPFAM" id="SSF50978">
    <property type="entry name" value="WD40 repeat-like"/>
    <property type="match status" value="1"/>
</dbReference>
<dbReference type="Pfam" id="PF00400">
    <property type="entry name" value="WD40"/>
    <property type="match status" value="6"/>
</dbReference>
<dbReference type="WBParaSite" id="ALUE_0001690801-mRNA-1">
    <property type="protein sequence ID" value="ALUE_0001690801-mRNA-1"/>
    <property type="gene ID" value="ALUE_0001690801"/>
</dbReference>
<dbReference type="InterPro" id="IPR051488">
    <property type="entry name" value="WD_repeat_striatin"/>
</dbReference>
<evidence type="ECO:0000256" key="6">
    <source>
        <dbReference type="ARBA" id="ARBA00022737"/>
    </source>
</evidence>
<dbReference type="CDD" id="cd00200">
    <property type="entry name" value="WD40"/>
    <property type="match status" value="1"/>
</dbReference>
<dbReference type="Pfam" id="PF08232">
    <property type="entry name" value="Striatin"/>
    <property type="match status" value="1"/>
</dbReference>
<keyword evidence="7" id="KW-0112">Calmodulin-binding</keyword>
<dbReference type="InterPro" id="IPR001680">
    <property type="entry name" value="WD40_rpt"/>
</dbReference>
<dbReference type="PANTHER" id="PTHR15653:SF0">
    <property type="entry name" value="CONNECTOR OF KINASE TO AP-1, ISOFORM E"/>
    <property type="match status" value="1"/>
</dbReference>
<evidence type="ECO:0000256" key="8">
    <source>
        <dbReference type="ARBA" id="ARBA00023054"/>
    </source>
</evidence>
<proteinExistence type="inferred from homology"/>
<organism evidence="13 14">
    <name type="scientific">Ascaris lumbricoides</name>
    <name type="common">Giant roundworm</name>
    <dbReference type="NCBI Taxonomy" id="6252"/>
    <lineage>
        <taxon>Eukaryota</taxon>
        <taxon>Metazoa</taxon>
        <taxon>Ecdysozoa</taxon>
        <taxon>Nematoda</taxon>
        <taxon>Chromadorea</taxon>
        <taxon>Rhabditida</taxon>
        <taxon>Spirurina</taxon>
        <taxon>Ascaridomorpha</taxon>
        <taxon>Ascaridoidea</taxon>
        <taxon>Ascarididae</taxon>
        <taxon>Ascaris</taxon>
    </lineage>
</organism>
<dbReference type="PANTHER" id="PTHR15653">
    <property type="entry name" value="STRIATIN"/>
    <property type="match status" value="1"/>
</dbReference>
<dbReference type="GO" id="GO:0005516">
    <property type="term" value="F:calmodulin binding"/>
    <property type="evidence" value="ECO:0007669"/>
    <property type="project" value="UniProtKB-KW"/>
</dbReference>
<feature type="compositionally biased region" description="Polar residues" evidence="11">
    <location>
        <begin position="1"/>
        <end position="19"/>
    </location>
</feature>
<keyword evidence="5 9" id="KW-0853">WD repeat</keyword>
<dbReference type="InterPro" id="IPR020472">
    <property type="entry name" value="WD40_PAC1"/>
</dbReference>